<sequence>MIRKNCIQWIHTTGNIFTVDTITTFAGWLWIVCYAAVIGSIGNCWCCWRLWNFRRPRLNA</sequence>
<dbReference type="EMBL" id="GGEC01033768">
    <property type="protein sequence ID" value="MBX14252.1"/>
    <property type="molecule type" value="Transcribed_RNA"/>
</dbReference>
<proteinExistence type="predicted"/>
<keyword evidence="1" id="KW-0812">Transmembrane</keyword>
<name>A0A2P2L8F6_RHIMU</name>
<keyword evidence="1" id="KW-1133">Transmembrane helix</keyword>
<dbReference type="AlphaFoldDB" id="A0A2P2L8F6"/>
<accession>A0A2P2L8F6</accession>
<keyword evidence="1" id="KW-0472">Membrane</keyword>
<reference evidence="2" key="1">
    <citation type="submission" date="2018-02" db="EMBL/GenBank/DDBJ databases">
        <title>Rhizophora mucronata_Transcriptome.</title>
        <authorList>
            <person name="Meera S.P."/>
            <person name="Sreeshan A."/>
            <person name="Augustine A."/>
        </authorList>
    </citation>
    <scope>NUCLEOTIDE SEQUENCE</scope>
    <source>
        <tissue evidence="2">Leaf</tissue>
    </source>
</reference>
<organism evidence="2">
    <name type="scientific">Rhizophora mucronata</name>
    <name type="common">Asiatic mangrove</name>
    <dbReference type="NCBI Taxonomy" id="61149"/>
    <lineage>
        <taxon>Eukaryota</taxon>
        <taxon>Viridiplantae</taxon>
        <taxon>Streptophyta</taxon>
        <taxon>Embryophyta</taxon>
        <taxon>Tracheophyta</taxon>
        <taxon>Spermatophyta</taxon>
        <taxon>Magnoliopsida</taxon>
        <taxon>eudicotyledons</taxon>
        <taxon>Gunneridae</taxon>
        <taxon>Pentapetalae</taxon>
        <taxon>rosids</taxon>
        <taxon>fabids</taxon>
        <taxon>Malpighiales</taxon>
        <taxon>Rhizophoraceae</taxon>
        <taxon>Rhizophora</taxon>
    </lineage>
</organism>
<feature type="transmembrane region" description="Helical" evidence="1">
    <location>
        <begin position="28"/>
        <end position="51"/>
    </location>
</feature>
<evidence type="ECO:0000313" key="2">
    <source>
        <dbReference type="EMBL" id="MBX14252.1"/>
    </source>
</evidence>
<protein>
    <submittedName>
        <fullName evidence="2">Uncharacterized protein MANES_06G110100</fullName>
    </submittedName>
</protein>
<evidence type="ECO:0000256" key="1">
    <source>
        <dbReference type="SAM" id="Phobius"/>
    </source>
</evidence>